<name>A0A3P7E754_WUCBA</name>
<keyword evidence="3" id="KW-1185">Reference proteome</keyword>
<sequence length="205" mass="22944">MDAESQGGTLGSVLIKANKLAAAASTDASINQLLPPSHGIEMRLSVQNSEQVANLSKEISRLQNLQTAYNVDHSAEIKELENKRAQIFFEALAQQHKDKDLLSAVNPKPMTLTAHTRQRNHNRNNHNSGQAAVVVHQVQPSTSYEQQQQSTHRQQQQQPNYEVAPARVPISYHSSYQISTHYTPAHETLQNNQFSVRNNSQIHQV</sequence>
<dbReference type="InParanoid" id="A0A3P7E754"/>
<accession>A0A3P7E754</accession>
<dbReference type="OrthoDB" id="2556847at2759"/>
<evidence type="ECO:0000256" key="1">
    <source>
        <dbReference type="SAM" id="MobiDB-lite"/>
    </source>
</evidence>
<evidence type="ECO:0000313" key="3">
    <source>
        <dbReference type="Proteomes" id="UP000270924"/>
    </source>
</evidence>
<feature type="compositionally biased region" description="Low complexity" evidence="1">
    <location>
        <begin position="146"/>
        <end position="158"/>
    </location>
</feature>
<organism evidence="2 3">
    <name type="scientific">Wuchereria bancrofti</name>
    <dbReference type="NCBI Taxonomy" id="6293"/>
    <lineage>
        <taxon>Eukaryota</taxon>
        <taxon>Metazoa</taxon>
        <taxon>Ecdysozoa</taxon>
        <taxon>Nematoda</taxon>
        <taxon>Chromadorea</taxon>
        <taxon>Rhabditida</taxon>
        <taxon>Spirurina</taxon>
        <taxon>Spiruromorpha</taxon>
        <taxon>Filarioidea</taxon>
        <taxon>Onchocercidae</taxon>
        <taxon>Wuchereria</taxon>
    </lineage>
</organism>
<feature type="region of interest" description="Disordered" evidence="1">
    <location>
        <begin position="138"/>
        <end position="161"/>
    </location>
</feature>
<dbReference type="AlphaFoldDB" id="A0A3P7E754"/>
<reference evidence="2 3" key="1">
    <citation type="submission" date="2018-11" db="EMBL/GenBank/DDBJ databases">
        <authorList>
            <consortium name="Pathogen Informatics"/>
        </authorList>
    </citation>
    <scope>NUCLEOTIDE SEQUENCE [LARGE SCALE GENOMIC DNA]</scope>
</reference>
<gene>
    <name evidence="2" type="ORF">WBA_LOCUS9684</name>
</gene>
<evidence type="ECO:0000313" key="2">
    <source>
        <dbReference type="EMBL" id="VDM17313.1"/>
    </source>
</evidence>
<proteinExistence type="predicted"/>
<dbReference type="EMBL" id="UYWW01009970">
    <property type="protein sequence ID" value="VDM17313.1"/>
    <property type="molecule type" value="Genomic_DNA"/>
</dbReference>
<protein>
    <submittedName>
        <fullName evidence="2">Uncharacterized protein</fullName>
    </submittedName>
</protein>
<dbReference type="Proteomes" id="UP000270924">
    <property type="component" value="Unassembled WGS sequence"/>
</dbReference>